<dbReference type="EMBL" id="CP001819">
    <property type="protein sequence ID" value="ACZ22711.1"/>
    <property type="molecule type" value="Genomic_DNA"/>
</dbReference>
<dbReference type="RefSeq" id="WP_012867780.1">
    <property type="nucleotide sequence ID" value="NC_013521.1"/>
</dbReference>
<evidence type="ECO:0000313" key="4">
    <source>
        <dbReference type="Proteomes" id="UP000000322"/>
    </source>
</evidence>
<organism evidence="3 4">
    <name type="scientific">Sanguibacter keddieii (strain ATCC 51767 / DSM 10542 / NCFB 3025 / ST-74)</name>
    <dbReference type="NCBI Taxonomy" id="446469"/>
    <lineage>
        <taxon>Bacteria</taxon>
        <taxon>Bacillati</taxon>
        <taxon>Actinomycetota</taxon>
        <taxon>Actinomycetes</taxon>
        <taxon>Micrococcales</taxon>
        <taxon>Sanguibacteraceae</taxon>
        <taxon>Sanguibacter</taxon>
    </lineage>
</organism>
<proteinExistence type="predicted"/>
<dbReference type="Proteomes" id="UP000000322">
    <property type="component" value="Chromosome"/>
</dbReference>
<keyword evidence="2" id="KW-1133">Transmembrane helix</keyword>
<evidence type="ECO:0008006" key="5">
    <source>
        <dbReference type="Google" id="ProtNLM"/>
    </source>
</evidence>
<dbReference type="KEGG" id="ske:Sked_28090"/>
<dbReference type="AlphaFoldDB" id="D1BB10"/>
<feature type="transmembrane region" description="Helical" evidence="2">
    <location>
        <begin position="118"/>
        <end position="135"/>
    </location>
</feature>
<accession>D1BB10</accession>
<dbReference type="InterPro" id="IPR021385">
    <property type="entry name" value="DUF3017"/>
</dbReference>
<feature type="region of interest" description="Disordered" evidence="1">
    <location>
        <begin position="1"/>
        <end position="47"/>
    </location>
</feature>
<reference evidence="3 4" key="1">
    <citation type="journal article" date="2009" name="Stand. Genomic Sci.">
        <title>Complete genome sequence of Sanguibacter keddieii type strain (ST-74).</title>
        <authorList>
            <person name="Ivanova N."/>
            <person name="Sikorski J."/>
            <person name="Sims D."/>
            <person name="Brettin T."/>
            <person name="Detter J.C."/>
            <person name="Han C."/>
            <person name="Lapidus A."/>
            <person name="Copeland A."/>
            <person name="Glavina Del Rio T."/>
            <person name="Nolan M."/>
            <person name="Chen F."/>
            <person name="Lucas S."/>
            <person name="Tice H."/>
            <person name="Cheng J.F."/>
            <person name="Bruce D."/>
            <person name="Goodwin L."/>
            <person name="Pitluck S."/>
            <person name="Pati A."/>
            <person name="Mavromatis K."/>
            <person name="Chen A."/>
            <person name="Palaniappan K."/>
            <person name="D'haeseleer P."/>
            <person name="Chain P."/>
            <person name="Bristow J."/>
            <person name="Eisen J.A."/>
            <person name="Markowitz V."/>
            <person name="Hugenholtz P."/>
            <person name="Goker M."/>
            <person name="Pukall R."/>
            <person name="Klenk H.P."/>
            <person name="Kyrpides N.C."/>
        </authorList>
    </citation>
    <scope>NUCLEOTIDE SEQUENCE [LARGE SCALE GENOMIC DNA]</scope>
    <source>
        <strain evidence="4">ATCC 51767 / DSM 10542 / NCFB 3025 / ST-74</strain>
    </source>
</reference>
<name>D1BB10_SANKS</name>
<keyword evidence="4" id="KW-1185">Reference proteome</keyword>
<evidence type="ECO:0000256" key="2">
    <source>
        <dbReference type="SAM" id="Phobius"/>
    </source>
</evidence>
<evidence type="ECO:0000256" key="1">
    <source>
        <dbReference type="SAM" id="MobiDB-lite"/>
    </source>
</evidence>
<dbReference type="Pfam" id="PF11222">
    <property type="entry name" value="DUF3017"/>
    <property type="match status" value="1"/>
</dbReference>
<evidence type="ECO:0000313" key="3">
    <source>
        <dbReference type="EMBL" id="ACZ22711.1"/>
    </source>
</evidence>
<dbReference type="HOGENOM" id="CLU_1853817_0_0_11"/>
<feature type="transmembrane region" description="Helical" evidence="2">
    <location>
        <begin position="61"/>
        <end position="81"/>
    </location>
</feature>
<keyword evidence="2" id="KW-0812">Transmembrane</keyword>
<sequence>MDDETGERDETDRTHDVTTPGPATLDAGADGVPAGDPPVASLPPSSQVLHPLPVQPRRSPAIWAIVVALVGVLVLVVTVGAHAGALALSGVLAVAGVCRAVTPGAVVGLAVRSRTFDVLFYLFLAAAVAVLTQTTPDV</sequence>
<protein>
    <recommendedName>
        <fullName evidence="5">DUF3017 domain-containing protein</fullName>
    </recommendedName>
</protein>
<feature type="transmembrane region" description="Helical" evidence="2">
    <location>
        <begin position="87"/>
        <end position="111"/>
    </location>
</feature>
<gene>
    <name evidence="3" type="ordered locus">Sked_28090</name>
</gene>
<keyword evidence="2" id="KW-0472">Membrane</keyword>